<feature type="compositionally biased region" description="Low complexity" evidence="1">
    <location>
        <begin position="466"/>
        <end position="479"/>
    </location>
</feature>
<feature type="region of interest" description="Disordered" evidence="1">
    <location>
        <begin position="545"/>
        <end position="564"/>
    </location>
</feature>
<protein>
    <recommendedName>
        <fullName evidence="5">RxLR effector protein</fullName>
    </recommendedName>
</protein>
<feature type="signal peptide" evidence="2">
    <location>
        <begin position="1"/>
        <end position="18"/>
    </location>
</feature>
<evidence type="ECO:0000256" key="2">
    <source>
        <dbReference type="SAM" id="SignalP"/>
    </source>
</evidence>
<dbReference type="Proteomes" id="UP000286097">
    <property type="component" value="Unassembled WGS sequence"/>
</dbReference>
<comment type="caution">
    <text evidence="3">The sequence shown here is derived from an EMBL/GenBank/DDBJ whole genome shotgun (WGS) entry which is preliminary data.</text>
</comment>
<feature type="compositionally biased region" description="Low complexity" evidence="1">
    <location>
        <begin position="517"/>
        <end position="528"/>
    </location>
</feature>
<feature type="compositionally biased region" description="Basic and acidic residues" evidence="1">
    <location>
        <begin position="506"/>
        <end position="516"/>
    </location>
</feature>
<feature type="chain" id="PRO_5018598877" description="RxLR effector protein" evidence="2">
    <location>
        <begin position="19"/>
        <end position="808"/>
    </location>
</feature>
<feature type="region of interest" description="Disordered" evidence="1">
    <location>
        <begin position="573"/>
        <end position="808"/>
    </location>
</feature>
<evidence type="ECO:0000256" key="1">
    <source>
        <dbReference type="SAM" id="MobiDB-lite"/>
    </source>
</evidence>
<dbReference type="AlphaFoldDB" id="A0A3R8CR17"/>
<evidence type="ECO:0000313" key="4">
    <source>
        <dbReference type="Proteomes" id="UP000286097"/>
    </source>
</evidence>
<dbReference type="EMBL" id="QKXF01000332">
    <property type="protein sequence ID" value="RQM12426.1"/>
    <property type="molecule type" value="Genomic_DNA"/>
</dbReference>
<proteinExistence type="predicted"/>
<gene>
    <name evidence="3" type="ORF">DD237_000983</name>
</gene>
<dbReference type="VEuPathDB" id="FungiDB:DD237_000983"/>
<evidence type="ECO:0000313" key="3">
    <source>
        <dbReference type="EMBL" id="RQM12426.1"/>
    </source>
</evidence>
<reference evidence="3 4" key="1">
    <citation type="submission" date="2018-06" db="EMBL/GenBank/DDBJ databases">
        <title>Comparative genomics of downy mildews reveals potential adaptations to biotrophy.</title>
        <authorList>
            <person name="Fletcher K."/>
            <person name="Klosterman S.J."/>
            <person name="Derevnina L."/>
            <person name="Martin F."/>
            <person name="Koike S."/>
            <person name="Reyes Chin-Wo S."/>
            <person name="Mou B."/>
            <person name="Michelmore R."/>
        </authorList>
    </citation>
    <scope>NUCLEOTIDE SEQUENCE [LARGE SCALE GENOMIC DNA]</scope>
    <source>
        <strain evidence="3 4">R13</strain>
    </source>
</reference>
<name>A0A3R8CR17_9STRA</name>
<feature type="region of interest" description="Disordered" evidence="1">
    <location>
        <begin position="373"/>
        <end position="397"/>
    </location>
</feature>
<organism evidence="3 4">
    <name type="scientific">Peronospora effusa</name>
    <dbReference type="NCBI Taxonomy" id="542832"/>
    <lineage>
        <taxon>Eukaryota</taxon>
        <taxon>Sar</taxon>
        <taxon>Stramenopiles</taxon>
        <taxon>Oomycota</taxon>
        <taxon>Peronosporomycetes</taxon>
        <taxon>Peronosporales</taxon>
        <taxon>Peronosporaceae</taxon>
        <taxon>Peronospora</taxon>
    </lineage>
</organism>
<evidence type="ECO:0008006" key="5">
    <source>
        <dbReference type="Google" id="ProtNLM"/>
    </source>
</evidence>
<sequence length="808" mass="89538">MMLLVFLALVAWSAASVASDVREDVMRTTYDYAPLNTSYLRSNMDMKLSNFDDKPEERTKDIGDILKSFEPDMFVNLEKFDKRDKLSLFNKVKVGVLEFPTRFTSKQLFHLRTLVARLYETSPHVVDNAIFKVLEHKLETEHALASALVMNKDDKSKDQIVKKMLDYQVDQWVNAEKDEEEVFELLGLKDKNKNVFINPVFFQWIAFVKAKYPAKEIEKDDQSIITERAKKMFDVLAKLYEGDLTKVLVVGAQSNLLEAKNLAIRLLDFQVEEWDRDKIADRKFFDLLQLHEENGNPLESPVFFKWAQFIEERYGTKKKKYDAMLDKLLSHFKSKDALMVALDDAIKKKNKEKGKGALDDANEGGKSESALVGALDGANEGGGSKGAPVGALDGASEGRKRKDALVGAIDGANKGRRSIFFVLQETLKKKSLKSLKPHNLDLEERPPAPALALPPAAAPLEAPLEASPEALPEALPEAPLEARPEALAEEEALPEAPLKASSEVPSEARLEARPEALAEAEALPEAPLKASSEVPSEASLEALPKALAEAEARPEAPLSKLPVESFTINELPSESLDSNELPAESLDSLELPPKKRKITHDMSELPAKQQKGLDLNELPAESNALNELPTKSLDLNELPAESFDSVERPLAKQQKGLDMNELPAESNTLNELPNKSLDLNELPAESFDSVERPLAKQQKGLDMNELPAESNTLNELPNKSLDLNELPAESFDSVERPLAKRQKGLDSSELPAESNTLNELPTKSLDLNELPAESFDSVKRPLAKRQNGLDSSELPPPPEGFEAIPESI</sequence>
<accession>A0A3R8CR17</accession>
<feature type="compositionally biased region" description="Basic and acidic residues" evidence="1">
    <location>
        <begin position="733"/>
        <end position="746"/>
    </location>
</feature>
<keyword evidence="2" id="KW-0732">Signal</keyword>
<feature type="region of interest" description="Disordered" evidence="1">
    <location>
        <begin position="466"/>
        <end position="538"/>
    </location>
</feature>